<dbReference type="Proteomes" id="UP001151699">
    <property type="component" value="Chromosome X"/>
</dbReference>
<evidence type="ECO:0000256" key="13">
    <source>
        <dbReference type="ARBA" id="ARBA00023136"/>
    </source>
</evidence>
<keyword evidence="16" id="KW-1133">Transmembrane helix</keyword>
<evidence type="ECO:0000256" key="12">
    <source>
        <dbReference type="ARBA" id="ARBA00023033"/>
    </source>
</evidence>
<dbReference type="PROSITE" id="PS00086">
    <property type="entry name" value="CYTOCHROME_P450"/>
    <property type="match status" value="1"/>
</dbReference>
<feature type="transmembrane region" description="Helical" evidence="16">
    <location>
        <begin position="6"/>
        <end position="22"/>
    </location>
</feature>
<keyword evidence="12 15" id="KW-0503">Monooxygenase</keyword>
<keyword evidence="13 16" id="KW-0472">Membrane</keyword>
<keyword evidence="18" id="KW-1185">Reference proteome</keyword>
<evidence type="ECO:0000256" key="11">
    <source>
        <dbReference type="ARBA" id="ARBA00023004"/>
    </source>
</evidence>
<dbReference type="PANTHER" id="PTHR24291:SF189">
    <property type="entry name" value="CYTOCHROME P450 4C3-RELATED"/>
    <property type="match status" value="1"/>
</dbReference>
<evidence type="ECO:0000256" key="9">
    <source>
        <dbReference type="ARBA" id="ARBA00022848"/>
    </source>
</evidence>
<evidence type="ECO:0000313" key="18">
    <source>
        <dbReference type="Proteomes" id="UP001151699"/>
    </source>
</evidence>
<dbReference type="EMBL" id="WJQU01000003">
    <property type="protein sequence ID" value="KAJ6637457.1"/>
    <property type="molecule type" value="Genomic_DNA"/>
</dbReference>
<dbReference type="GO" id="GO:0020037">
    <property type="term" value="F:heme binding"/>
    <property type="evidence" value="ECO:0007669"/>
    <property type="project" value="InterPro"/>
</dbReference>
<evidence type="ECO:0000256" key="5">
    <source>
        <dbReference type="ARBA" id="ARBA00010617"/>
    </source>
</evidence>
<comment type="subcellular location">
    <subcellularLocation>
        <location evidence="4">Endoplasmic reticulum membrane</location>
        <topology evidence="4">Peripheral membrane protein</topology>
    </subcellularLocation>
    <subcellularLocation>
        <location evidence="3">Microsome membrane</location>
        <topology evidence="3">Peripheral membrane protein</topology>
    </subcellularLocation>
</comment>
<dbReference type="OrthoDB" id="1470350at2759"/>
<feature type="non-terminal residue" evidence="17">
    <location>
        <position position="1"/>
    </location>
</feature>
<reference evidence="17" key="1">
    <citation type="submission" date="2022-07" db="EMBL/GenBank/DDBJ databases">
        <authorList>
            <person name="Trinca V."/>
            <person name="Uliana J.V.C."/>
            <person name="Torres T.T."/>
            <person name="Ward R.J."/>
            <person name="Monesi N."/>
        </authorList>
    </citation>
    <scope>NUCLEOTIDE SEQUENCE</scope>
    <source>
        <strain evidence="17">HSMRA1968</strain>
        <tissue evidence="17">Whole embryos</tissue>
    </source>
</reference>
<feature type="transmembrane region" description="Helical" evidence="16">
    <location>
        <begin position="29"/>
        <end position="48"/>
    </location>
</feature>
<dbReference type="GO" id="GO:0004497">
    <property type="term" value="F:monooxygenase activity"/>
    <property type="evidence" value="ECO:0007669"/>
    <property type="project" value="UniProtKB-KW"/>
</dbReference>
<evidence type="ECO:0000256" key="16">
    <source>
        <dbReference type="SAM" id="Phobius"/>
    </source>
</evidence>
<dbReference type="SUPFAM" id="SSF48264">
    <property type="entry name" value="Cytochrome P450"/>
    <property type="match status" value="1"/>
</dbReference>
<dbReference type="GO" id="GO:0005789">
    <property type="term" value="C:endoplasmic reticulum membrane"/>
    <property type="evidence" value="ECO:0007669"/>
    <property type="project" value="UniProtKB-SubCell"/>
</dbReference>
<evidence type="ECO:0000313" key="17">
    <source>
        <dbReference type="EMBL" id="KAJ6637457.1"/>
    </source>
</evidence>
<accession>A0A9Q0RYJ2</accession>
<dbReference type="Pfam" id="PF00067">
    <property type="entry name" value="p450"/>
    <property type="match status" value="1"/>
</dbReference>
<name>A0A9Q0RYJ2_9DIPT</name>
<evidence type="ECO:0000256" key="1">
    <source>
        <dbReference type="ARBA" id="ARBA00001971"/>
    </source>
</evidence>
<evidence type="ECO:0000256" key="3">
    <source>
        <dbReference type="ARBA" id="ARBA00004174"/>
    </source>
</evidence>
<keyword evidence="6 14" id="KW-0349">Heme</keyword>
<proteinExistence type="inferred from homology"/>
<gene>
    <name evidence="17" type="primary">Cyp313a4_3</name>
    <name evidence="17" type="ORF">Bhyg_10187</name>
</gene>
<dbReference type="InterPro" id="IPR050196">
    <property type="entry name" value="Cytochrome_P450_Monoox"/>
</dbReference>
<evidence type="ECO:0000256" key="7">
    <source>
        <dbReference type="ARBA" id="ARBA00022723"/>
    </source>
</evidence>
<comment type="similarity">
    <text evidence="5 15">Belongs to the cytochrome P450 family.</text>
</comment>
<dbReference type="Gene3D" id="1.10.630.10">
    <property type="entry name" value="Cytochrome P450"/>
    <property type="match status" value="1"/>
</dbReference>
<evidence type="ECO:0000256" key="14">
    <source>
        <dbReference type="PIRSR" id="PIRSR602401-1"/>
    </source>
</evidence>
<organism evidence="17 18">
    <name type="scientific">Pseudolycoriella hygida</name>
    <dbReference type="NCBI Taxonomy" id="35572"/>
    <lineage>
        <taxon>Eukaryota</taxon>
        <taxon>Metazoa</taxon>
        <taxon>Ecdysozoa</taxon>
        <taxon>Arthropoda</taxon>
        <taxon>Hexapoda</taxon>
        <taxon>Insecta</taxon>
        <taxon>Pterygota</taxon>
        <taxon>Neoptera</taxon>
        <taxon>Endopterygota</taxon>
        <taxon>Diptera</taxon>
        <taxon>Nematocera</taxon>
        <taxon>Sciaroidea</taxon>
        <taxon>Sciaridae</taxon>
        <taxon>Pseudolycoriella</taxon>
    </lineage>
</organism>
<evidence type="ECO:0000256" key="10">
    <source>
        <dbReference type="ARBA" id="ARBA00023002"/>
    </source>
</evidence>
<sequence>MSTYLIVFIIVVATTFWVWNHRREIKLSWLMPGPFPIIPLVGVAWRFFVEENLDAINSFLKPYENCEKPIGCWLGTKFLIFVDNPRDIETVLTSPNCVRDEMYQYIKDTIGYDGIFTSEGEVWRKHRRLVSPSFSEKVVMSYVKIFARLSRDLIKNLRKMLNKEPFDIRRYISDFTLDAFFAATFSVDVDADERVMFHRNMKFGQSLIGKRFFLPWYQSEWIWKITGYSKLTEKVARESIDGMNKVVQKLIDNGSSEITFLERLLRISEETDEFTLDDVKAEAITALIAGSDTSAASIAYTLLLLAMHPDHQERVFDELKTILPSKDTAICAEHIPKMKYLEVCISESLRLFPVVSLMSKMVKNGSINLSGYTVHPGVSIVIGVNRVQRKMKYWGPDANKFDPRRFLPENIMKVNRFAYIPFSDGSRNCVGYKYAYVAMKSILAHILRNYRLTTPLKLEDLKLRMRVNIYLLNKHMVQIYERNE</sequence>
<evidence type="ECO:0000256" key="2">
    <source>
        <dbReference type="ARBA" id="ARBA00003690"/>
    </source>
</evidence>
<keyword evidence="11 14" id="KW-0408">Iron</keyword>
<dbReference type="PRINTS" id="PR00463">
    <property type="entry name" value="EP450I"/>
</dbReference>
<protein>
    <submittedName>
        <fullName evidence="17">Cytochrome P450</fullName>
    </submittedName>
</protein>
<keyword evidence="8" id="KW-0256">Endoplasmic reticulum</keyword>
<dbReference type="InterPro" id="IPR017972">
    <property type="entry name" value="Cyt_P450_CS"/>
</dbReference>
<dbReference type="PRINTS" id="PR00385">
    <property type="entry name" value="P450"/>
</dbReference>
<dbReference type="InterPro" id="IPR036396">
    <property type="entry name" value="Cyt_P450_sf"/>
</dbReference>
<keyword evidence="9" id="KW-0492">Microsome</keyword>
<dbReference type="InterPro" id="IPR001128">
    <property type="entry name" value="Cyt_P450"/>
</dbReference>
<comment type="function">
    <text evidence="2">May be involved in the metabolism of insect hormones and in the breakdown of synthetic insecticides.</text>
</comment>
<keyword evidence="16" id="KW-0812">Transmembrane</keyword>
<comment type="cofactor">
    <cofactor evidence="1 14">
        <name>heme</name>
        <dbReference type="ChEBI" id="CHEBI:30413"/>
    </cofactor>
</comment>
<evidence type="ECO:0000256" key="8">
    <source>
        <dbReference type="ARBA" id="ARBA00022824"/>
    </source>
</evidence>
<dbReference type="GO" id="GO:0005506">
    <property type="term" value="F:iron ion binding"/>
    <property type="evidence" value="ECO:0007669"/>
    <property type="project" value="InterPro"/>
</dbReference>
<comment type="caution">
    <text evidence="17">The sequence shown here is derived from an EMBL/GenBank/DDBJ whole genome shotgun (WGS) entry which is preliminary data.</text>
</comment>
<evidence type="ECO:0000256" key="15">
    <source>
        <dbReference type="RuleBase" id="RU000461"/>
    </source>
</evidence>
<dbReference type="InterPro" id="IPR002401">
    <property type="entry name" value="Cyt_P450_E_grp-I"/>
</dbReference>
<evidence type="ECO:0000256" key="6">
    <source>
        <dbReference type="ARBA" id="ARBA00022617"/>
    </source>
</evidence>
<dbReference type="GO" id="GO:0016705">
    <property type="term" value="F:oxidoreductase activity, acting on paired donors, with incorporation or reduction of molecular oxygen"/>
    <property type="evidence" value="ECO:0007669"/>
    <property type="project" value="InterPro"/>
</dbReference>
<evidence type="ECO:0000256" key="4">
    <source>
        <dbReference type="ARBA" id="ARBA00004406"/>
    </source>
</evidence>
<dbReference type="AlphaFoldDB" id="A0A9Q0RYJ2"/>
<dbReference type="PANTHER" id="PTHR24291">
    <property type="entry name" value="CYTOCHROME P450 FAMILY 4"/>
    <property type="match status" value="1"/>
</dbReference>
<keyword evidence="7 14" id="KW-0479">Metal-binding</keyword>
<keyword evidence="10 15" id="KW-0560">Oxidoreductase</keyword>
<feature type="binding site" description="axial binding residue" evidence="14">
    <location>
        <position position="429"/>
    </location>
    <ligand>
        <name>heme</name>
        <dbReference type="ChEBI" id="CHEBI:30413"/>
    </ligand>
    <ligandPart>
        <name>Fe</name>
        <dbReference type="ChEBI" id="CHEBI:18248"/>
    </ligandPart>
</feature>